<proteinExistence type="predicted"/>
<dbReference type="AlphaFoldDB" id="A0A327WPU3"/>
<dbReference type="Proteomes" id="UP000248790">
    <property type="component" value="Unassembled WGS sequence"/>
</dbReference>
<sequence>MVRQTGKRFCDLGITTELTPKRIGQLLIHGIQDDQRRKIQMKEINPNDDYDTVKNLFLDNKK</sequence>
<accession>A0A327WPU3</accession>
<gene>
    <name evidence="1" type="ORF">LX87_04760</name>
</gene>
<comment type="caution">
    <text evidence="1">The sequence shown here is derived from an EMBL/GenBank/DDBJ whole genome shotgun (WGS) entry which is preliminary data.</text>
</comment>
<evidence type="ECO:0000313" key="1">
    <source>
        <dbReference type="EMBL" id="RAJ93248.1"/>
    </source>
</evidence>
<protein>
    <submittedName>
        <fullName evidence="1">Uncharacterized protein</fullName>
    </submittedName>
</protein>
<reference evidence="1 2" key="1">
    <citation type="submission" date="2018-06" db="EMBL/GenBank/DDBJ databases">
        <title>Genomic Encyclopedia of Archaeal and Bacterial Type Strains, Phase II (KMG-II): from individual species to whole genera.</title>
        <authorList>
            <person name="Goeker M."/>
        </authorList>
    </citation>
    <scope>NUCLEOTIDE SEQUENCE [LARGE SCALE GENOMIC DNA]</scope>
    <source>
        <strain evidence="1 2">DSM 21851</strain>
    </source>
</reference>
<organism evidence="1 2">
    <name type="scientific">Larkinella arboricola</name>
    <dbReference type="NCBI Taxonomy" id="643671"/>
    <lineage>
        <taxon>Bacteria</taxon>
        <taxon>Pseudomonadati</taxon>
        <taxon>Bacteroidota</taxon>
        <taxon>Cytophagia</taxon>
        <taxon>Cytophagales</taxon>
        <taxon>Spirosomataceae</taxon>
        <taxon>Larkinella</taxon>
    </lineage>
</organism>
<keyword evidence="2" id="KW-1185">Reference proteome</keyword>
<evidence type="ECO:0000313" key="2">
    <source>
        <dbReference type="Proteomes" id="UP000248790"/>
    </source>
</evidence>
<name>A0A327WPU3_LARAB</name>
<dbReference type="EMBL" id="QLMC01000006">
    <property type="protein sequence ID" value="RAJ93248.1"/>
    <property type="molecule type" value="Genomic_DNA"/>
</dbReference>